<feature type="compositionally biased region" description="Polar residues" evidence="1">
    <location>
        <begin position="36"/>
        <end position="48"/>
    </location>
</feature>
<organism evidence="2 3">
    <name type="scientific">Liparis tanakae</name>
    <name type="common">Tanaka's snailfish</name>
    <dbReference type="NCBI Taxonomy" id="230148"/>
    <lineage>
        <taxon>Eukaryota</taxon>
        <taxon>Metazoa</taxon>
        <taxon>Chordata</taxon>
        <taxon>Craniata</taxon>
        <taxon>Vertebrata</taxon>
        <taxon>Euteleostomi</taxon>
        <taxon>Actinopterygii</taxon>
        <taxon>Neopterygii</taxon>
        <taxon>Teleostei</taxon>
        <taxon>Neoteleostei</taxon>
        <taxon>Acanthomorphata</taxon>
        <taxon>Eupercaria</taxon>
        <taxon>Perciformes</taxon>
        <taxon>Cottioidei</taxon>
        <taxon>Cottales</taxon>
        <taxon>Liparidae</taxon>
        <taxon>Liparis</taxon>
    </lineage>
</organism>
<keyword evidence="3" id="KW-1185">Reference proteome</keyword>
<reference evidence="2 3" key="1">
    <citation type="submission" date="2019-03" db="EMBL/GenBank/DDBJ databases">
        <title>First draft genome of Liparis tanakae, snailfish: a comprehensive survey of snailfish specific genes.</title>
        <authorList>
            <person name="Kim W."/>
            <person name="Song I."/>
            <person name="Jeong J.-H."/>
            <person name="Kim D."/>
            <person name="Kim S."/>
            <person name="Ryu S."/>
            <person name="Song J.Y."/>
            <person name="Lee S.K."/>
        </authorList>
    </citation>
    <scope>NUCLEOTIDE SEQUENCE [LARGE SCALE GENOMIC DNA]</scope>
    <source>
        <tissue evidence="2">Muscle</tissue>
    </source>
</reference>
<evidence type="ECO:0000313" key="3">
    <source>
        <dbReference type="Proteomes" id="UP000314294"/>
    </source>
</evidence>
<dbReference type="Proteomes" id="UP000314294">
    <property type="component" value="Unassembled WGS sequence"/>
</dbReference>
<proteinExistence type="predicted"/>
<gene>
    <name evidence="2" type="ORF">EYF80_015144</name>
</gene>
<protein>
    <submittedName>
        <fullName evidence="2">Uncharacterized protein</fullName>
    </submittedName>
</protein>
<sequence length="170" mass="18250">MGAFRVLLGSLHYMGLYMQLSGSARQPGHGEVENHISGNGRRQASPVCSSPPARSHLGSRLVAGPPDDVTAASRKEQLLRQNPKWDALRWAEPMYLGPDLSIYSSLGRQVLEGGLGLTTDRRETITAAAAYLRMVHLTSAQLSADLKINLAALLRALPALPALPAYPQAS</sequence>
<evidence type="ECO:0000256" key="1">
    <source>
        <dbReference type="SAM" id="MobiDB-lite"/>
    </source>
</evidence>
<dbReference type="OrthoDB" id="10537581at2759"/>
<feature type="region of interest" description="Disordered" evidence="1">
    <location>
        <begin position="27"/>
        <end position="66"/>
    </location>
</feature>
<dbReference type="EMBL" id="SRLO01000112">
    <property type="protein sequence ID" value="TNN74597.1"/>
    <property type="molecule type" value="Genomic_DNA"/>
</dbReference>
<comment type="caution">
    <text evidence="2">The sequence shown here is derived from an EMBL/GenBank/DDBJ whole genome shotgun (WGS) entry which is preliminary data.</text>
</comment>
<evidence type="ECO:0000313" key="2">
    <source>
        <dbReference type="EMBL" id="TNN74597.1"/>
    </source>
</evidence>
<name>A0A4Z2I9I1_9TELE</name>
<dbReference type="AlphaFoldDB" id="A0A4Z2I9I1"/>
<accession>A0A4Z2I9I1</accession>